<feature type="domain" description="CGGC" evidence="1">
    <location>
        <begin position="3"/>
        <end position="105"/>
    </location>
</feature>
<dbReference type="InterPro" id="IPR014925">
    <property type="entry name" value="CGGC_dom"/>
</dbReference>
<evidence type="ECO:0000313" key="2">
    <source>
        <dbReference type="EMBL" id="HET22096.1"/>
    </source>
</evidence>
<dbReference type="AlphaFoldDB" id="A0A7C2NEZ5"/>
<accession>A0A7C2NEZ5</accession>
<comment type="caution">
    <text evidence="2">The sequence shown here is derived from an EMBL/GenBank/DDBJ whole genome shotgun (WGS) entry which is preliminary data.</text>
</comment>
<name>A0A7C2NEZ5_ARCFL</name>
<dbReference type="EMBL" id="DSCQ01000112">
    <property type="protein sequence ID" value="HET22096.1"/>
    <property type="molecule type" value="Genomic_DNA"/>
</dbReference>
<dbReference type="Pfam" id="PF08821">
    <property type="entry name" value="CGGC"/>
    <property type="match status" value="1"/>
</dbReference>
<dbReference type="SMART" id="SM01078">
    <property type="entry name" value="CGGC"/>
    <property type="match status" value="1"/>
</dbReference>
<sequence>MKDIFIVGCGRYMDTTYGCPGEWRCLKAAALGDGNFEEPVRVMSFVKCECPGNTLIPNIGMAMKLSEVRPEAIYLSSCMLREPGCPYRNAEEWARIVENAFQIPVKPELTSTSDFKFF</sequence>
<protein>
    <submittedName>
        <fullName evidence="2">CGGC domain-containing protein</fullName>
    </submittedName>
</protein>
<gene>
    <name evidence="2" type="ORF">ENN70_08640</name>
</gene>
<proteinExistence type="predicted"/>
<evidence type="ECO:0000259" key="1">
    <source>
        <dbReference type="SMART" id="SM01078"/>
    </source>
</evidence>
<organism evidence="2">
    <name type="scientific">Archaeoglobus fulgidus</name>
    <dbReference type="NCBI Taxonomy" id="2234"/>
    <lineage>
        <taxon>Archaea</taxon>
        <taxon>Methanobacteriati</taxon>
        <taxon>Methanobacteriota</taxon>
        <taxon>Archaeoglobi</taxon>
        <taxon>Archaeoglobales</taxon>
        <taxon>Archaeoglobaceae</taxon>
        <taxon>Archaeoglobus</taxon>
    </lineage>
</organism>
<reference evidence="2" key="1">
    <citation type="journal article" date="2020" name="mSystems">
        <title>Genome- and Community-Level Interaction Insights into Carbon Utilization and Element Cycling Functions of Hydrothermarchaeota in Hydrothermal Sediment.</title>
        <authorList>
            <person name="Zhou Z."/>
            <person name="Liu Y."/>
            <person name="Xu W."/>
            <person name="Pan J."/>
            <person name="Luo Z.H."/>
            <person name="Li M."/>
        </authorList>
    </citation>
    <scope>NUCLEOTIDE SEQUENCE [LARGE SCALE GENOMIC DNA]</scope>
    <source>
        <strain evidence="2">SpSt-12</strain>
    </source>
</reference>